<name>A0ABU6F6Q4_9ACTN</name>
<evidence type="ECO:0000313" key="3">
    <source>
        <dbReference type="EMBL" id="MEB8339514.1"/>
    </source>
</evidence>
<comment type="caution">
    <text evidence="3">The sequence shown here is derived from an EMBL/GenBank/DDBJ whole genome shotgun (WGS) entry which is preliminary data.</text>
</comment>
<protein>
    <submittedName>
        <fullName evidence="3">Uncharacterized protein</fullName>
    </submittedName>
</protein>
<sequence>MPDDPSAGAPRLEGNRCVCDPAVPEHDRRLIDMLPVDRFPPDTPSPDAVPAWRPPNRAVALSNSVRSAGGWAVLSAGLGWLVSLCFGSSFWLPVLIGVLLALGATVTFGLAVFEISAGAHGDRVRHAQSRKDLGGWKAALRQHGRYVLPQRLAAQDGVLLDRARVAVASVLESRAHTAGVIDSVRNRVELPAQLWRIAQDLRTIGEGEADATLAGRAAVSREGRAVVARRYEELEQARAAVTARVRGLENYARAVERLDAQLAENQALERLGGSAGVLDLIARIDVPGADAEDLTDMEAHARAALESTLKAAQDAATWLR</sequence>
<evidence type="ECO:0000256" key="2">
    <source>
        <dbReference type="SAM" id="Phobius"/>
    </source>
</evidence>
<feature type="transmembrane region" description="Helical" evidence="2">
    <location>
        <begin position="98"/>
        <end position="121"/>
    </location>
</feature>
<evidence type="ECO:0000313" key="4">
    <source>
        <dbReference type="Proteomes" id="UP001354931"/>
    </source>
</evidence>
<dbReference type="Proteomes" id="UP001354931">
    <property type="component" value="Unassembled WGS sequence"/>
</dbReference>
<keyword evidence="2" id="KW-0472">Membrane</keyword>
<gene>
    <name evidence="3" type="ORF">OKJ99_18650</name>
</gene>
<keyword evidence="2" id="KW-1133">Transmembrane helix</keyword>
<reference evidence="3 4" key="1">
    <citation type="submission" date="2022-10" db="EMBL/GenBank/DDBJ databases">
        <authorList>
            <person name="Xie J."/>
            <person name="Shen N."/>
        </authorList>
    </citation>
    <scope>NUCLEOTIDE SEQUENCE [LARGE SCALE GENOMIC DNA]</scope>
    <source>
        <strain evidence="3 4">YIM65594</strain>
    </source>
</reference>
<dbReference type="EMBL" id="JAOZYC010000122">
    <property type="protein sequence ID" value="MEB8339514.1"/>
    <property type="molecule type" value="Genomic_DNA"/>
</dbReference>
<proteinExistence type="predicted"/>
<feature type="coiled-coil region" evidence="1">
    <location>
        <begin position="231"/>
        <end position="271"/>
    </location>
</feature>
<evidence type="ECO:0000256" key="1">
    <source>
        <dbReference type="SAM" id="Coils"/>
    </source>
</evidence>
<feature type="transmembrane region" description="Helical" evidence="2">
    <location>
        <begin position="71"/>
        <end position="92"/>
    </location>
</feature>
<keyword evidence="4" id="KW-1185">Reference proteome</keyword>
<keyword evidence="2" id="KW-0812">Transmembrane</keyword>
<organism evidence="3 4">
    <name type="scientific">Streptomyces endophyticus</name>
    <dbReference type="NCBI Taxonomy" id="714166"/>
    <lineage>
        <taxon>Bacteria</taxon>
        <taxon>Bacillati</taxon>
        <taxon>Actinomycetota</taxon>
        <taxon>Actinomycetes</taxon>
        <taxon>Kitasatosporales</taxon>
        <taxon>Streptomycetaceae</taxon>
        <taxon>Streptomyces</taxon>
    </lineage>
</organism>
<keyword evidence="1" id="KW-0175">Coiled coil</keyword>
<dbReference type="RefSeq" id="WP_326017708.1">
    <property type="nucleotide sequence ID" value="NZ_JAOZYC010000122.1"/>
</dbReference>
<accession>A0ABU6F6Q4</accession>